<keyword evidence="1" id="KW-1133">Transmembrane helix</keyword>
<keyword evidence="3" id="KW-1185">Reference proteome</keyword>
<dbReference type="Proteomes" id="UP001601059">
    <property type="component" value="Unassembled WGS sequence"/>
</dbReference>
<evidence type="ECO:0000256" key="1">
    <source>
        <dbReference type="SAM" id="Phobius"/>
    </source>
</evidence>
<protein>
    <submittedName>
        <fullName evidence="2">Uncharacterized protein</fullName>
    </submittedName>
</protein>
<proteinExistence type="predicted"/>
<evidence type="ECO:0000313" key="3">
    <source>
        <dbReference type="Proteomes" id="UP001601059"/>
    </source>
</evidence>
<keyword evidence="1" id="KW-0812">Transmembrane</keyword>
<reference evidence="2 3" key="1">
    <citation type="submission" date="2024-08" db="EMBL/GenBank/DDBJ databases">
        <title>Two novel Cytobacillus novel species.</title>
        <authorList>
            <person name="Liu G."/>
        </authorList>
    </citation>
    <scope>NUCLEOTIDE SEQUENCE [LARGE SCALE GENOMIC DNA]</scope>
    <source>
        <strain evidence="2 3">FJAT-54145</strain>
    </source>
</reference>
<dbReference type="EMBL" id="JBIACK010000004">
    <property type="protein sequence ID" value="MFE8701159.1"/>
    <property type="molecule type" value="Genomic_DNA"/>
</dbReference>
<feature type="transmembrane region" description="Helical" evidence="1">
    <location>
        <begin position="48"/>
        <end position="68"/>
    </location>
</feature>
<dbReference type="RefSeq" id="WP_389361030.1">
    <property type="nucleotide sequence ID" value="NZ_JBIACK010000004.1"/>
</dbReference>
<keyword evidence="1" id="KW-0472">Membrane</keyword>
<gene>
    <name evidence="2" type="ORF">ACFYKX_11190</name>
</gene>
<organism evidence="2 3">
    <name type="scientific">Cytobacillus spartinae</name>
    <dbReference type="NCBI Taxonomy" id="3299023"/>
    <lineage>
        <taxon>Bacteria</taxon>
        <taxon>Bacillati</taxon>
        <taxon>Bacillota</taxon>
        <taxon>Bacilli</taxon>
        <taxon>Bacillales</taxon>
        <taxon>Bacillaceae</taxon>
        <taxon>Cytobacillus</taxon>
    </lineage>
</organism>
<sequence length="87" mass="10215">MSKEPLKDESHPIFQRIETLFHYIGLILGIMLVVVAIVTMVMTSDYKYQHFVLIGVSIVFVFHLWVTLPRDVRLSTRLEKKKRKNEA</sequence>
<comment type="caution">
    <text evidence="2">The sequence shown here is derived from an EMBL/GenBank/DDBJ whole genome shotgun (WGS) entry which is preliminary data.</text>
</comment>
<evidence type="ECO:0000313" key="2">
    <source>
        <dbReference type="EMBL" id="MFE8701159.1"/>
    </source>
</evidence>
<accession>A0ABW6KAB5</accession>
<name>A0ABW6KAB5_9BACI</name>
<feature type="transmembrane region" description="Helical" evidence="1">
    <location>
        <begin position="20"/>
        <end position="42"/>
    </location>
</feature>